<proteinExistence type="predicted"/>
<evidence type="ECO:0000313" key="2">
    <source>
        <dbReference type="EMBL" id="EPE31036.1"/>
    </source>
</evidence>
<dbReference type="EMBL" id="KE145363">
    <property type="protein sequence ID" value="EPE31036.1"/>
    <property type="molecule type" value="Genomic_DNA"/>
</dbReference>
<gene>
    <name evidence="2" type="ORF">GLAREA_04003</name>
</gene>
<dbReference type="STRING" id="1116229.S3DG93"/>
<evidence type="ECO:0000259" key="1">
    <source>
        <dbReference type="Pfam" id="PF06985"/>
    </source>
</evidence>
<organism evidence="2 3">
    <name type="scientific">Glarea lozoyensis (strain ATCC 20868 / MF5171)</name>
    <dbReference type="NCBI Taxonomy" id="1116229"/>
    <lineage>
        <taxon>Eukaryota</taxon>
        <taxon>Fungi</taxon>
        <taxon>Dikarya</taxon>
        <taxon>Ascomycota</taxon>
        <taxon>Pezizomycotina</taxon>
        <taxon>Leotiomycetes</taxon>
        <taxon>Helotiales</taxon>
        <taxon>Helotiaceae</taxon>
        <taxon>Glarea</taxon>
    </lineage>
</organism>
<dbReference type="OMA" id="SWCANDG"/>
<dbReference type="GeneID" id="19463058"/>
<sequence>MSNNLIKTNYSRIDKYPDFPSLKATAKAGCGFCHLLRKTIRYAWAARPMEEWGVGPIREQEGLWNDILEESWDGKIKIHKAVFSLAPHSEDSSGNPNTVISLGMEFGPLTTFMPKLGSKQHGDIGRVIGFKTIPSRQTLGLENVNLMTQWIAECKLDHPQCLAGMINWCPSRVLDTGSPSEPPNVRLIETADFPVPYTALSHMWGDVNYYAPLRAFKSNYDDLKTNIPMSNLPRNFKEAVVLTRALGLRYLWIDSLCIIQDDAEDWRREAATMFQVYSAAEVTIVATSATSTHDGFLKRDLSNMAAAKLEYCLEPDSKPSHIVLVAQDDVETGTWYGDVEDSLWNTRGWTMQERRLSSRMLHFSKNKIYFECRTCRRSEENEPIPEYRQFDLWPRSDAAHSAKDKEDAKDRLYRLWIKTVQEYSARKLTKGFDKLTAIYSVAFAMSTGTEGFKDRYIDYAGLWSEYLQHGLLWQVRDGAIEKPKEYRAPSWSWAALDGRLGWNEFKNFAKPSHFHNDFAVLEIGSGKSDENKFLKVKATILPIDLVLECDEDDRWVYGSRSNFPHDLYVRTPSLQLETQLNEISVTTRLGTPRERYDAVEDGQYIKIGEARLDLDDKENLTLSDRQLYYMHVDNLCRPSGLVFESVIKNGETKWLRVGVATVFGKDSELFQEDVWDKQDGMAETCVLHMI</sequence>
<dbReference type="Proteomes" id="UP000016922">
    <property type="component" value="Unassembled WGS sequence"/>
</dbReference>
<name>S3DG93_GLAL2</name>
<feature type="domain" description="Heterokaryon incompatibility" evidence="1">
    <location>
        <begin position="197"/>
        <end position="353"/>
    </location>
</feature>
<dbReference type="eggNOG" id="ENOG502RVZF">
    <property type="taxonomic scope" value="Eukaryota"/>
</dbReference>
<dbReference type="InterPro" id="IPR010730">
    <property type="entry name" value="HET"/>
</dbReference>
<accession>S3DG93</accession>
<evidence type="ECO:0000313" key="3">
    <source>
        <dbReference type="Proteomes" id="UP000016922"/>
    </source>
</evidence>
<dbReference type="AlphaFoldDB" id="S3DG93"/>
<reference evidence="2 3" key="1">
    <citation type="journal article" date="2013" name="BMC Genomics">
        <title>Genomics-driven discovery of the pneumocandin biosynthetic gene cluster in the fungus Glarea lozoyensis.</title>
        <authorList>
            <person name="Chen L."/>
            <person name="Yue Q."/>
            <person name="Zhang X."/>
            <person name="Xiang M."/>
            <person name="Wang C."/>
            <person name="Li S."/>
            <person name="Che Y."/>
            <person name="Ortiz-Lopez F.J."/>
            <person name="Bills G.F."/>
            <person name="Liu X."/>
            <person name="An Z."/>
        </authorList>
    </citation>
    <scope>NUCLEOTIDE SEQUENCE [LARGE SCALE GENOMIC DNA]</scope>
    <source>
        <strain evidence="3">ATCC 20868 / MF5171</strain>
    </source>
</reference>
<keyword evidence="3" id="KW-1185">Reference proteome</keyword>
<dbReference type="HOGENOM" id="CLU_002639_9_0_1"/>
<dbReference type="Pfam" id="PF06985">
    <property type="entry name" value="HET"/>
    <property type="match status" value="1"/>
</dbReference>
<protein>
    <recommendedName>
        <fullName evidence="1">Heterokaryon incompatibility domain-containing protein</fullName>
    </recommendedName>
</protein>
<dbReference type="PANTHER" id="PTHR33112">
    <property type="entry name" value="DOMAIN PROTEIN, PUTATIVE-RELATED"/>
    <property type="match status" value="1"/>
</dbReference>
<dbReference type="OrthoDB" id="5362512at2759"/>
<dbReference type="PANTHER" id="PTHR33112:SF16">
    <property type="entry name" value="HETEROKARYON INCOMPATIBILITY DOMAIN-CONTAINING PROTEIN"/>
    <property type="match status" value="1"/>
</dbReference>
<dbReference type="KEGG" id="glz:GLAREA_04003"/>
<dbReference type="RefSeq" id="XP_008082447.1">
    <property type="nucleotide sequence ID" value="XM_008084256.1"/>
</dbReference>